<dbReference type="AlphaFoldDB" id="I7AF64"/>
<evidence type="ECO:0000313" key="3">
    <source>
        <dbReference type="EMBL" id="AFN83325.1"/>
    </source>
</evidence>
<dbReference type="PANTHER" id="PTHR16092">
    <property type="entry name" value="SEC3/SYNTAXIN-RELATED"/>
    <property type="match status" value="1"/>
</dbReference>
<evidence type="ECO:0000259" key="2">
    <source>
        <dbReference type="Pfam" id="PF09763"/>
    </source>
</evidence>
<accession>I7AF64</accession>
<name>I7AF64_ENCRO</name>
<evidence type="ECO:0000313" key="4">
    <source>
        <dbReference type="Proteomes" id="UP000010094"/>
    </source>
</evidence>
<dbReference type="HOGENOM" id="CLU_041566_0_0_1"/>
<reference evidence="3 4" key="1">
    <citation type="journal article" date="2012" name="Proc. Natl. Acad. Sci. U.S.A.">
        <title>Gain and loss of multiple functionally related, horizontally transferred genes in the reduced genomes of two microsporidian parasites.</title>
        <authorList>
            <person name="Pombert J.-F."/>
            <person name="Selman M."/>
            <person name="Burki F."/>
            <person name="Bardell F.T."/>
            <person name="Farinelli L."/>
            <person name="Solter L.F."/>
            <person name="Whitman D.W."/>
            <person name="Weiss L.M."/>
            <person name="Corradi N."/>
            <person name="Keeling P.J."/>
        </authorList>
    </citation>
    <scope>NUCLEOTIDE SEQUENCE [LARGE SCALE GENOMIC DNA]</scope>
    <source>
        <strain evidence="3 4">SJ-2008</strain>
    </source>
</reference>
<dbReference type="Pfam" id="PF09763">
    <property type="entry name" value="Sec3_CC"/>
    <property type="match status" value="1"/>
</dbReference>
<dbReference type="GO" id="GO:0005886">
    <property type="term" value="C:plasma membrane"/>
    <property type="evidence" value="ECO:0007669"/>
    <property type="project" value="TreeGrafter"/>
</dbReference>
<dbReference type="KEGG" id="ero:EROM_070740"/>
<dbReference type="GO" id="GO:0000145">
    <property type="term" value="C:exocyst"/>
    <property type="evidence" value="ECO:0007669"/>
    <property type="project" value="InterPro"/>
</dbReference>
<organism evidence="3 4">
    <name type="scientific">Encephalitozoon romaleae (strain SJ-2008)</name>
    <name type="common">Microsporidian parasite</name>
    <dbReference type="NCBI Taxonomy" id="1178016"/>
    <lineage>
        <taxon>Eukaryota</taxon>
        <taxon>Fungi</taxon>
        <taxon>Fungi incertae sedis</taxon>
        <taxon>Microsporidia</taxon>
        <taxon>Unikaryonidae</taxon>
        <taxon>Encephalitozoon</taxon>
    </lineage>
</organism>
<feature type="coiled-coil region" evidence="1">
    <location>
        <begin position="58"/>
        <end position="92"/>
    </location>
</feature>
<dbReference type="GO" id="GO:0006893">
    <property type="term" value="P:Golgi to plasma membrane transport"/>
    <property type="evidence" value="ECO:0007669"/>
    <property type="project" value="TreeGrafter"/>
</dbReference>
<dbReference type="GO" id="GO:0006887">
    <property type="term" value="P:exocytosis"/>
    <property type="evidence" value="ECO:0007669"/>
    <property type="project" value="InterPro"/>
</dbReference>
<dbReference type="GO" id="GO:0005546">
    <property type="term" value="F:phosphatidylinositol-4,5-bisphosphate binding"/>
    <property type="evidence" value="ECO:0007669"/>
    <property type="project" value="TreeGrafter"/>
</dbReference>
<dbReference type="Proteomes" id="UP000010094">
    <property type="component" value="Chromosome VII"/>
</dbReference>
<protein>
    <submittedName>
        <fullName evidence="3">Exocyst complex component Sec3-like protein</fullName>
    </submittedName>
</protein>
<dbReference type="OrthoDB" id="27109at2759"/>
<sequence>MDSPRMEKEIDDLFLNEGGGKVDQDKINMLERCMGEIPKIYPNLEQVRTKCKEIDLSLSLYTIKLESLAKEMKEIERENTKLENEIRYQTSIYEHLKELLINVEIKEDHFIALESESFDSIDGVCRIEKALEVLDSFCVDEYDIRIVREKKERINDALRGFYKRFITYLGGFMVGSESSGELKVHKGLYGAIKRFKKIIQHSKRYRDYYIVICSIYMARSKKLYEREFGFHLKTVLRLLKEGVTQDKVDSIFETLFESYRSIVRCEDRFLKSMEIEGTCAEIFRNTGLLITEFVEDVYDIADAETLNGLGKSWKEIRPDEDVYGSFQNELRNVYEKLESGYLKKKMGRKENGVGKLEEVLRKSSNEEVKRKAVVLGVQRVMEEEDRGDLKRTIGRWRLLNHMKNVCSERISEVEDAERKVESEFEKSCIDTILGNGKVVENVRGVLPLIGGEKSFRDKVIKKMREMISNNVEEKEVEEVDKLLREAV</sequence>
<dbReference type="InterPro" id="IPR019160">
    <property type="entry name" value="Sec3_CC"/>
</dbReference>
<dbReference type="EMBL" id="CP003524">
    <property type="protein sequence ID" value="AFN83325.1"/>
    <property type="molecule type" value="Genomic_DNA"/>
</dbReference>
<proteinExistence type="predicted"/>
<evidence type="ECO:0000256" key="1">
    <source>
        <dbReference type="SAM" id="Coils"/>
    </source>
</evidence>
<dbReference type="RefSeq" id="XP_009264822.1">
    <property type="nucleotide sequence ID" value="XM_009266547.1"/>
</dbReference>
<keyword evidence="4" id="KW-1185">Reference proteome</keyword>
<dbReference type="GeneID" id="20521633"/>
<dbReference type="VEuPathDB" id="MicrosporidiaDB:EROM_070740"/>
<feature type="domain" description="Exocyst complex component Sec3 coiled-coil" evidence="2">
    <location>
        <begin position="21"/>
        <end position="134"/>
    </location>
</feature>
<keyword evidence="1" id="KW-0175">Coiled coil</keyword>
<gene>
    <name evidence="3" type="ordered locus">EROM_070740</name>
</gene>
<dbReference type="PANTHER" id="PTHR16092:SF14">
    <property type="entry name" value="EXOCYST COMPLEX COMPONENT 1 ISOFORM X1"/>
    <property type="match status" value="1"/>
</dbReference>